<feature type="binding site" evidence="7">
    <location>
        <position position="116"/>
    </location>
    <ligand>
        <name>tRNA</name>
        <dbReference type="ChEBI" id="CHEBI:17843"/>
    </ligand>
</feature>
<dbReference type="Proteomes" id="UP000478417">
    <property type="component" value="Unassembled WGS sequence"/>
</dbReference>
<comment type="function">
    <text evidence="7">Catalyzes the release of premature peptidyl moieties from peptidyl-tRNA molecules trapped in stalled 50S ribosomal subunits, and thus maintains levels of free tRNAs and 50S ribosomes.</text>
</comment>
<dbReference type="CDD" id="cd00462">
    <property type="entry name" value="PTH"/>
    <property type="match status" value="1"/>
</dbReference>
<evidence type="ECO:0000256" key="8">
    <source>
        <dbReference type="RuleBase" id="RU000673"/>
    </source>
</evidence>
<dbReference type="HAMAP" id="MF_00083">
    <property type="entry name" value="Pept_tRNA_hydro_bact"/>
    <property type="match status" value="1"/>
</dbReference>
<dbReference type="GO" id="GO:0004045">
    <property type="term" value="F:peptidyl-tRNA hydrolase activity"/>
    <property type="evidence" value="ECO:0007669"/>
    <property type="project" value="UniProtKB-UniRule"/>
</dbReference>
<evidence type="ECO:0000256" key="6">
    <source>
        <dbReference type="ARBA" id="ARBA00050038"/>
    </source>
</evidence>
<sequence length="202" mass="22015">MSTVRVIAGLGNPGTRYDGTRHNIGFAAVDYLAAAHSASWKQENRFCAHAASIVIAGNPVLLLKPQTYMNASGKAIGNVCRFYKWLPASVLVVVDEFQLELGRTKLSLAGSAGGHNGVEDIIQRMGPAFPRFRIGIAPPNPTPMGMTDYVLGKFSPDETNTLANCWERILSELNLIVQQGPDLAINTINQRIQKNEPNQQEI</sequence>
<comment type="catalytic activity">
    <reaction evidence="7 8">
        <text>an N-acyl-L-alpha-aminoacyl-tRNA + H2O = an N-acyl-L-amino acid + a tRNA + H(+)</text>
        <dbReference type="Rhea" id="RHEA:54448"/>
        <dbReference type="Rhea" id="RHEA-COMP:10123"/>
        <dbReference type="Rhea" id="RHEA-COMP:13883"/>
        <dbReference type="ChEBI" id="CHEBI:15377"/>
        <dbReference type="ChEBI" id="CHEBI:15378"/>
        <dbReference type="ChEBI" id="CHEBI:59874"/>
        <dbReference type="ChEBI" id="CHEBI:78442"/>
        <dbReference type="ChEBI" id="CHEBI:138191"/>
        <dbReference type="EC" id="3.1.1.29"/>
    </reaction>
</comment>
<dbReference type="GO" id="GO:0005737">
    <property type="term" value="C:cytoplasm"/>
    <property type="evidence" value="ECO:0007669"/>
    <property type="project" value="UniProtKB-SubCell"/>
</dbReference>
<dbReference type="PANTHER" id="PTHR17224">
    <property type="entry name" value="PEPTIDYL-TRNA HYDROLASE"/>
    <property type="match status" value="1"/>
</dbReference>
<dbReference type="Pfam" id="PF01195">
    <property type="entry name" value="Pept_tRNA_hydro"/>
    <property type="match status" value="1"/>
</dbReference>
<dbReference type="InterPro" id="IPR018171">
    <property type="entry name" value="Pept_tRNA_hydro_CS"/>
</dbReference>
<feature type="site" description="Discriminates between blocked and unblocked aminoacyl-tRNA" evidence="7">
    <location>
        <position position="12"/>
    </location>
</feature>
<dbReference type="NCBIfam" id="TIGR00447">
    <property type="entry name" value="pth"/>
    <property type="match status" value="1"/>
</dbReference>
<comment type="function">
    <text evidence="7">Hydrolyzes ribosome-free peptidyl-tRNAs (with 1 or more amino acids incorporated), which drop off the ribosome during protein synthesis, or as a result of ribosome stalling.</text>
</comment>
<dbReference type="EMBL" id="JAAGNX010000001">
    <property type="protein sequence ID" value="NDV61372.1"/>
    <property type="molecule type" value="Genomic_DNA"/>
</dbReference>
<comment type="similarity">
    <text evidence="5 7 9">Belongs to the PTH family.</text>
</comment>
<protein>
    <recommendedName>
        <fullName evidence="6 7">Peptidyl-tRNA hydrolase</fullName>
        <shortName evidence="7">Pth</shortName>
        <ecNumber evidence="1 7">3.1.1.29</ecNumber>
    </recommendedName>
</protein>
<reference evidence="10 11" key="1">
    <citation type="submission" date="2020-02" db="EMBL/GenBank/DDBJ databases">
        <title>Albibacoteraceae fam. nov., the first described family within the subdivision 4 Verrucomicrobia.</title>
        <authorList>
            <person name="Xi F."/>
        </authorList>
    </citation>
    <scope>NUCLEOTIDE SEQUENCE [LARGE SCALE GENOMIC DNA]</scope>
    <source>
        <strain evidence="10 11">CK1056</strain>
    </source>
</reference>
<keyword evidence="11" id="KW-1185">Reference proteome</keyword>
<evidence type="ECO:0000256" key="5">
    <source>
        <dbReference type="ARBA" id="ARBA00038063"/>
    </source>
</evidence>
<evidence type="ECO:0000256" key="4">
    <source>
        <dbReference type="ARBA" id="ARBA00022884"/>
    </source>
</evidence>
<dbReference type="RefSeq" id="WP_163962245.1">
    <property type="nucleotide sequence ID" value="NZ_JAAGNX010000001.1"/>
</dbReference>
<dbReference type="Gene3D" id="3.40.50.1470">
    <property type="entry name" value="Peptidyl-tRNA hydrolase"/>
    <property type="match status" value="1"/>
</dbReference>
<evidence type="ECO:0000313" key="11">
    <source>
        <dbReference type="Proteomes" id="UP000478417"/>
    </source>
</evidence>
<comment type="subcellular location">
    <subcellularLocation>
        <location evidence="7">Cytoplasm</location>
    </subcellularLocation>
</comment>
<dbReference type="PANTHER" id="PTHR17224:SF1">
    <property type="entry name" value="PEPTIDYL-TRNA HYDROLASE"/>
    <property type="match status" value="1"/>
</dbReference>
<dbReference type="SUPFAM" id="SSF53178">
    <property type="entry name" value="Peptidyl-tRNA hydrolase-like"/>
    <property type="match status" value="1"/>
</dbReference>
<organism evidence="10 11">
    <name type="scientific">Oceanipulchritudo coccoides</name>
    <dbReference type="NCBI Taxonomy" id="2706888"/>
    <lineage>
        <taxon>Bacteria</taxon>
        <taxon>Pseudomonadati</taxon>
        <taxon>Verrucomicrobiota</taxon>
        <taxon>Opitutia</taxon>
        <taxon>Puniceicoccales</taxon>
        <taxon>Oceanipulchritudinaceae</taxon>
        <taxon>Oceanipulchritudo</taxon>
    </lineage>
</organism>
<feature type="binding site" evidence="7">
    <location>
        <position position="17"/>
    </location>
    <ligand>
        <name>tRNA</name>
        <dbReference type="ChEBI" id="CHEBI:17843"/>
    </ligand>
</feature>
<evidence type="ECO:0000256" key="2">
    <source>
        <dbReference type="ARBA" id="ARBA00022555"/>
    </source>
</evidence>
<evidence type="ECO:0000256" key="3">
    <source>
        <dbReference type="ARBA" id="ARBA00022801"/>
    </source>
</evidence>
<evidence type="ECO:0000256" key="1">
    <source>
        <dbReference type="ARBA" id="ARBA00013260"/>
    </source>
</evidence>
<dbReference type="AlphaFoldDB" id="A0A6B2LYY5"/>
<feature type="active site" description="Proton acceptor" evidence="7">
    <location>
        <position position="22"/>
    </location>
</feature>
<dbReference type="GO" id="GO:0006515">
    <property type="term" value="P:protein quality control for misfolded or incompletely synthesized proteins"/>
    <property type="evidence" value="ECO:0007669"/>
    <property type="project" value="UniProtKB-UniRule"/>
</dbReference>
<comment type="caution">
    <text evidence="10">The sequence shown here is derived from an EMBL/GenBank/DDBJ whole genome shotgun (WGS) entry which is preliminary data.</text>
</comment>
<dbReference type="GO" id="GO:0000049">
    <property type="term" value="F:tRNA binding"/>
    <property type="evidence" value="ECO:0007669"/>
    <property type="project" value="UniProtKB-UniRule"/>
</dbReference>
<keyword evidence="4 7" id="KW-0694">RNA-binding</keyword>
<evidence type="ECO:0000256" key="7">
    <source>
        <dbReference type="HAMAP-Rule" id="MF_00083"/>
    </source>
</evidence>
<dbReference type="InterPro" id="IPR001328">
    <property type="entry name" value="Pept_tRNA_hydro"/>
</dbReference>
<comment type="subunit">
    <text evidence="7">Monomer.</text>
</comment>
<dbReference type="FunFam" id="3.40.50.1470:FF:000001">
    <property type="entry name" value="Peptidyl-tRNA hydrolase"/>
    <property type="match status" value="1"/>
</dbReference>
<feature type="site" description="Stabilizes the basic form of H active site to accept a proton" evidence="7">
    <location>
        <position position="95"/>
    </location>
</feature>
<evidence type="ECO:0000256" key="9">
    <source>
        <dbReference type="RuleBase" id="RU004320"/>
    </source>
</evidence>
<feature type="binding site" evidence="7">
    <location>
        <position position="70"/>
    </location>
    <ligand>
        <name>tRNA</name>
        <dbReference type="ChEBI" id="CHEBI:17843"/>
    </ligand>
</feature>
<name>A0A6B2LYY5_9BACT</name>
<keyword evidence="3 7" id="KW-0378">Hydrolase</keyword>
<gene>
    <name evidence="7" type="primary">pth</name>
    <name evidence="10" type="ORF">G0Q06_02790</name>
</gene>
<dbReference type="InterPro" id="IPR036416">
    <property type="entry name" value="Pept_tRNA_hydro_sf"/>
</dbReference>
<dbReference type="EC" id="3.1.1.29" evidence="1 7"/>
<evidence type="ECO:0000313" key="10">
    <source>
        <dbReference type="EMBL" id="NDV61372.1"/>
    </source>
</evidence>
<proteinExistence type="inferred from homology"/>
<keyword evidence="7" id="KW-0963">Cytoplasm</keyword>
<dbReference type="PROSITE" id="PS01195">
    <property type="entry name" value="PEPT_TRNA_HYDROL_1"/>
    <property type="match status" value="1"/>
</dbReference>
<dbReference type="GO" id="GO:0072344">
    <property type="term" value="P:rescue of stalled ribosome"/>
    <property type="evidence" value="ECO:0007669"/>
    <property type="project" value="UniProtKB-UniRule"/>
</dbReference>
<accession>A0A6B2LYY5</accession>
<feature type="binding site" evidence="7">
    <location>
        <position position="68"/>
    </location>
    <ligand>
        <name>tRNA</name>
        <dbReference type="ChEBI" id="CHEBI:17843"/>
    </ligand>
</feature>
<keyword evidence="2 7" id="KW-0820">tRNA-binding</keyword>